<sequence>MSLARSYATIARIQGARHFAYASPQENAEKTRSPTRFLNDQGQAIKPSFRHIQVSCIAHSSLQVVTIPYPKQDPSQEDLYKLCVQKQLLDSSSHLFMAMPLVSLGAMQQYKAFASALDTQGKPTSTAPRIYENLNAQVFIPLILLPLASDEKASGVFLLDDWLCVYDNGKLVYECVCSDMASLRDALAFISSMYGTPSKLCYYQALGTSTSLYPLESTLESTLQASYPTLTCITTPLYQLLQAYLLQTHLPTLHNPHAKHCLQTQSFWYGLGLVACCALVIALPFCKLMYASHLDTRTKHLSTHNAQLSQTIQAQSLNATKLPHLSSQITDTIHNLYTIKSRYISRLEILATLSHIARNSESWITHLALQGNLDKGEALLELSCQAQNQSNLHTLMQSLQDMPKLEIIATQDDEDLSDVFGTKITLKISYA</sequence>
<reference evidence="2 3" key="1">
    <citation type="submission" date="2018-06" db="EMBL/GenBank/DDBJ databases">
        <authorList>
            <consortium name="Pathogen Informatics"/>
            <person name="Doyle S."/>
        </authorList>
    </citation>
    <scope>NUCLEOTIDE SEQUENCE [LARGE SCALE GENOMIC DNA]</scope>
    <source>
        <strain evidence="2 3">NCTC12410</strain>
    </source>
</reference>
<evidence type="ECO:0000313" key="3">
    <source>
        <dbReference type="Proteomes" id="UP000254841"/>
    </source>
</evidence>
<gene>
    <name evidence="2" type="ORF">NCTC12410_00440</name>
</gene>
<feature type="transmembrane region" description="Helical" evidence="1">
    <location>
        <begin position="267"/>
        <end position="290"/>
    </location>
</feature>
<name>A0A377J470_9HELI</name>
<dbReference type="EMBL" id="UGHV01000001">
    <property type="protein sequence ID" value="STO96626.1"/>
    <property type="molecule type" value="Genomic_DNA"/>
</dbReference>
<keyword evidence="1" id="KW-0812">Transmembrane</keyword>
<keyword evidence="1" id="KW-1133">Transmembrane helix</keyword>
<dbReference type="Proteomes" id="UP000254841">
    <property type="component" value="Unassembled WGS sequence"/>
</dbReference>
<keyword evidence="1" id="KW-0472">Membrane</keyword>
<dbReference type="AlphaFoldDB" id="A0A377J470"/>
<evidence type="ECO:0000313" key="2">
    <source>
        <dbReference type="EMBL" id="STO96626.1"/>
    </source>
</evidence>
<organism evidence="2 3">
    <name type="scientific">Helicobacter canis</name>
    <dbReference type="NCBI Taxonomy" id="29419"/>
    <lineage>
        <taxon>Bacteria</taxon>
        <taxon>Pseudomonadati</taxon>
        <taxon>Campylobacterota</taxon>
        <taxon>Epsilonproteobacteria</taxon>
        <taxon>Campylobacterales</taxon>
        <taxon>Helicobacteraceae</taxon>
        <taxon>Helicobacter</taxon>
    </lineage>
</organism>
<proteinExistence type="predicted"/>
<dbReference type="RefSeq" id="WP_115010948.1">
    <property type="nucleotide sequence ID" value="NZ_UGHV01000001.1"/>
</dbReference>
<evidence type="ECO:0000256" key="1">
    <source>
        <dbReference type="SAM" id="Phobius"/>
    </source>
</evidence>
<accession>A0A377J470</accession>
<dbReference type="OrthoDB" id="9960647at2"/>
<protein>
    <submittedName>
        <fullName evidence="2">Uncharacterized protein</fullName>
    </submittedName>
</protein>